<evidence type="ECO:0000256" key="13">
    <source>
        <dbReference type="ARBA" id="ARBA00037929"/>
    </source>
</evidence>
<dbReference type="GO" id="GO:0048038">
    <property type="term" value="F:quinone binding"/>
    <property type="evidence" value="ECO:0007669"/>
    <property type="project" value="TreeGrafter"/>
</dbReference>
<dbReference type="Gene3D" id="3.40.50.720">
    <property type="entry name" value="NAD(P)-binding Rossmann-like Domain"/>
    <property type="match status" value="1"/>
</dbReference>
<dbReference type="InterPro" id="IPR020904">
    <property type="entry name" value="Sc_DH/Rdtase_CS"/>
</dbReference>
<evidence type="ECO:0000256" key="22">
    <source>
        <dbReference type="ARBA" id="ARBA00081419"/>
    </source>
</evidence>
<evidence type="ECO:0000256" key="20">
    <source>
        <dbReference type="ARBA" id="ARBA00070911"/>
    </source>
</evidence>
<evidence type="ECO:0000256" key="17">
    <source>
        <dbReference type="ARBA" id="ARBA00052680"/>
    </source>
</evidence>
<dbReference type="SMART" id="SM00822">
    <property type="entry name" value="PKS_KR"/>
    <property type="match status" value="1"/>
</dbReference>
<evidence type="ECO:0000313" key="27">
    <source>
        <dbReference type="Proteomes" id="UP000887540"/>
    </source>
</evidence>
<evidence type="ECO:0000256" key="3">
    <source>
        <dbReference type="ARBA" id="ARBA00006484"/>
    </source>
</evidence>
<dbReference type="GO" id="GO:0004303">
    <property type="term" value="F:estradiol 17-beta-dehydrogenase [NAD(P)+] activity"/>
    <property type="evidence" value="ECO:0007669"/>
    <property type="project" value="UniProtKB-EC"/>
</dbReference>
<comment type="subcellular location">
    <subcellularLocation>
        <location evidence="1">Mitochondrion matrix</location>
    </subcellularLocation>
</comment>
<dbReference type="GO" id="GO:0047035">
    <property type="term" value="F:testosterone dehydrogenase (NAD+) activity"/>
    <property type="evidence" value="ECO:0007669"/>
    <property type="project" value="UniProtKB-EC"/>
</dbReference>
<comment type="pathway">
    <text evidence="2">Lipid metabolism; fatty acid biosynthesis.</text>
</comment>
<feature type="domain" description="Ketoreductase" evidence="26">
    <location>
        <begin position="8"/>
        <end position="188"/>
    </location>
</feature>
<dbReference type="PRINTS" id="PR00080">
    <property type="entry name" value="SDRFAMILY"/>
</dbReference>
<evidence type="ECO:0000256" key="23">
    <source>
        <dbReference type="ARBA" id="ARBA00081936"/>
    </source>
</evidence>
<keyword evidence="12" id="KW-0275">Fatty acid biosynthesis</keyword>
<evidence type="ECO:0000259" key="26">
    <source>
        <dbReference type="SMART" id="SM00822"/>
    </source>
</evidence>
<dbReference type="GO" id="GO:0008210">
    <property type="term" value="P:estrogen metabolic process"/>
    <property type="evidence" value="ECO:0007669"/>
    <property type="project" value="UniProtKB-ARBA"/>
</dbReference>
<evidence type="ECO:0000256" key="21">
    <source>
        <dbReference type="ARBA" id="ARBA00077835"/>
    </source>
</evidence>
<keyword evidence="9" id="KW-0520">NAD</keyword>
<comment type="pathway">
    <text evidence="13">Steroid biosynthesis; estrogen biosynthesis.</text>
</comment>
<name>A0A914BYF4_9BILA</name>
<evidence type="ECO:0000256" key="24">
    <source>
        <dbReference type="ARBA" id="ARBA00083097"/>
    </source>
</evidence>
<keyword evidence="6" id="KW-0597">Phosphoprotein</keyword>
<keyword evidence="7" id="KW-0276">Fatty acid metabolism</keyword>
<evidence type="ECO:0000256" key="1">
    <source>
        <dbReference type="ARBA" id="ARBA00004305"/>
    </source>
</evidence>
<reference evidence="28" key="1">
    <citation type="submission" date="2022-11" db="UniProtKB">
        <authorList>
            <consortium name="WormBaseParasite"/>
        </authorList>
    </citation>
    <scope>IDENTIFICATION</scope>
</reference>
<dbReference type="WBParaSite" id="ACRNAN_Path_1284.g5023.t1">
    <property type="protein sequence ID" value="ACRNAN_Path_1284.g5023.t1"/>
    <property type="gene ID" value="ACRNAN_Path_1284.g5023"/>
</dbReference>
<dbReference type="EC" id="1.1.1.n12" evidence="4"/>
<dbReference type="PANTHER" id="PTHR42760:SF83">
    <property type="entry name" value="(3R)-3-HYDROXYACYL-COA DEHYDROGENASE"/>
    <property type="match status" value="1"/>
</dbReference>
<keyword evidence="8" id="KW-0560">Oxidoreductase</keyword>
<evidence type="ECO:0000256" key="5">
    <source>
        <dbReference type="ARBA" id="ARBA00022516"/>
    </source>
</evidence>
<dbReference type="PANTHER" id="PTHR42760">
    <property type="entry name" value="SHORT-CHAIN DEHYDROGENASES/REDUCTASES FAMILY MEMBER"/>
    <property type="match status" value="1"/>
</dbReference>
<comment type="catalytic activity">
    <reaction evidence="15">
        <text>testosterone + NAD(+) = androst-4-ene-3,17-dione + NADH + H(+)</text>
        <dbReference type="Rhea" id="RHEA:14929"/>
        <dbReference type="ChEBI" id="CHEBI:15378"/>
        <dbReference type="ChEBI" id="CHEBI:16422"/>
        <dbReference type="ChEBI" id="CHEBI:17347"/>
        <dbReference type="ChEBI" id="CHEBI:57540"/>
        <dbReference type="ChEBI" id="CHEBI:57945"/>
        <dbReference type="EC" id="1.1.1.239"/>
    </reaction>
    <physiologicalReaction direction="left-to-right" evidence="15">
        <dbReference type="Rhea" id="RHEA:14930"/>
    </physiologicalReaction>
</comment>
<dbReference type="CDD" id="cd05333">
    <property type="entry name" value="BKR_SDR_c"/>
    <property type="match status" value="1"/>
</dbReference>
<evidence type="ECO:0000256" key="10">
    <source>
        <dbReference type="ARBA" id="ARBA00023098"/>
    </source>
</evidence>
<evidence type="ECO:0000256" key="6">
    <source>
        <dbReference type="ARBA" id="ARBA00022553"/>
    </source>
</evidence>
<comment type="catalytic activity">
    <reaction evidence="17">
        <text>a (3R)-3-hydroxyacyl-CoA + NAD(+) = a 3-oxoacyl-CoA + NADH + H(+)</text>
        <dbReference type="Rhea" id="RHEA:32711"/>
        <dbReference type="ChEBI" id="CHEBI:15378"/>
        <dbReference type="ChEBI" id="CHEBI:57319"/>
        <dbReference type="ChEBI" id="CHEBI:57540"/>
        <dbReference type="ChEBI" id="CHEBI:57945"/>
        <dbReference type="ChEBI" id="CHEBI:90726"/>
        <dbReference type="EC" id="1.1.1.n12"/>
    </reaction>
    <physiologicalReaction direction="left-to-right" evidence="17">
        <dbReference type="Rhea" id="RHEA:32712"/>
    </physiologicalReaction>
</comment>
<protein>
    <recommendedName>
        <fullName evidence="20">(3R)-3-hydroxyacyl-CoA dehydrogenase</fullName>
        <ecNumber evidence="19">1.1.1.239</ecNumber>
        <ecNumber evidence="4">1.1.1.n12</ecNumber>
    </recommendedName>
    <alternativeName>
        <fullName evidence="22">17-beta-hydroxysteroid dehydrogenase 8</fullName>
    </alternativeName>
    <alternativeName>
        <fullName evidence="21">3-ketoacyl-[acyl-carrier-protein] reductase alpha subunit</fullName>
    </alternativeName>
    <alternativeName>
        <fullName evidence="24">3-oxoacyl-[acyl-carrier-protein] reductase</fullName>
    </alternativeName>
    <alternativeName>
        <fullName evidence="25">Estradiol 17-beta-dehydrogenase 8</fullName>
    </alternativeName>
    <alternativeName>
        <fullName evidence="23">Testosterone 17-beta-dehydrogenase 8</fullName>
    </alternativeName>
</protein>
<evidence type="ECO:0000256" key="12">
    <source>
        <dbReference type="ARBA" id="ARBA00023160"/>
    </source>
</evidence>
<evidence type="ECO:0000256" key="16">
    <source>
        <dbReference type="ARBA" id="ARBA00050435"/>
    </source>
</evidence>
<keyword evidence="10" id="KW-0443">Lipid metabolism</keyword>
<dbReference type="FunFam" id="3.40.50.720:FF:000231">
    <property type="entry name" value="Estradiol 17-beta-dehydrogenase 8"/>
    <property type="match status" value="1"/>
</dbReference>
<dbReference type="NCBIfam" id="NF009466">
    <property type="entry name" value="PRK12826.1-2"/>
    <property type="match status" value="1"/>
</dbReference>
<evidence type="ECO:0000256" key="15">
    <source>
        <dbReference type="ARBA" id="ARBA00050232"/>
    </source>
</evidence>
<dbReference type="Proteomes" id="UP000887540">
    <property type="component" value="Unplaced"/>
</dbReference>
<dbReference type="PRINTS" id="PR00081">
    <property type="entry name" value="GDHRDH"/>
</dbReference>
<organism evidence="27 28">
    <name type="scientific">Acrobeloides nanus</name>
    <dbReference type="NCBI Taxonomy" id="290746"/>
    <lineage>
        <taxon>Eukaryota</taxon>
        <taxon>Metazoa</taxon>
        <taxon>Ecdysozoa</taxon>
        <taxon>Nematoda</taxon>
        <taxon>Chromadorea</taxon>
        <taxon>Rhabditida</taxon>
        <taxon>Tylenchina</taxon>
        <taxon>Cephalobomorpha</taxon>
        <taxon>Cephaloboidea</taxon>
        <taxon>Cephalobidae</taxon>
        <taxon>Acrobeloides</taxon>
    </lineage>
</organism>
<dbReference type="NCBIfam" id="NF005559">
    <property type="entry name" value="PRK07231.1"/>
    <property type="match status" value="1"/>
</dbReference>
<evidence type="ECO:0000256" key="11">
    <source>
        <dbReference type="ARBA" id="ARBA00023128"/>
    </source>
</evidence>
<evidence type="ECO:0000256" key="19">
    <source>
        <dbReference type="ARBA" id="ARBA00066822"/>
    </source>
</evidence>
<evidence type="ECO:0000256" key="9">
    <source>
        <dbReference type="ARBA" id="ARBA00023027"/>
    </source>
</evidence>
<evidence type="ECO:0000256" key="14">
    <source>
        <dbReference type="ARBA" id="ARBA00049069"/>
    </source>
</evidence>
<dbReference type="NCBIfam" id="NF004198">
    <property type="entry name" value="PRK05653.1-3"/>
    <property type="match status" value="1"/>
</dbReference>
<dbReference type="InterPro" id="IPR057326">
    <property type="entry name" value="KR_dom"/>
</dbReference>
<dbReference type="AlphaFoldDB" id="A0A914BYF4"/>
<dbReference type="EC" id="1.1.1.239" evidence="19"/>
<comment type="catalytic activity">
    <reaction evidence="16">
        <text>17beta-hydroxy-5alpha-androstan-3-one + NAD(+) = 5alpha-androstan-3,17-dione + NADH + H(+)</text>
        <dbReference type="Rhea" id="RHEA:41992"/>
        <dbReference type="ChEBI" id="CHEBI:15378"/>
        <dbReference type="ChEBI" id="CHEBI:15994"/>
        <dbReference type="ChEBI" id="CHEBI:16330"/>
        <dbReference type="ChEBI" id="CHEBI:57540"/>
        <dbReference type="ChEBI" id="CHEBI:57945"/>
    </reaction>
    <physiologicalReaction direction="left-to-right" evidence="16">
        <dbReference type="Rhea" id="RHEA:41993"/>
    </physiologicalReaction>
</comment>
<keyword evidence="27" id="KW-1185">Reference proteome</keyword>
<comment type="subunit">
    <text evidence="18">Heterotetramer with CBR4; contains two molecules of HSD17B8 and CBR4.</text>
</comment>
<evidence type="ECO:0000256" key="8">
    <source>
        <dbReference type="ARBA" id="ARBA00023002"/>
    </source>
</evidence>
<sequence>MADLVKGKLAIVTGGGRGIGRAICQKLAEQGASVLVVDINQESAQETVNLLQKGHHYAYHCDVSKRDDLEKLKAFSLEKFNGKSLDILVNNAGITKDSLLMKMTDEQFDDVINVNLKAVYIITQLFAKLAIDQQRPMSIVNISSIVGKTGNLGQTNYSASKAGIIGFTKSAAKELARYNIRVNAVLPGFIKTPMTAKIPEKVISKFVERIPLGRMGDPEDIANAVNFLCSDLSSYMTGAQVEVTGGLDM</sequence>
<evidence type="ECO:0000256" key="7">
    <source>
        <dbReference type="ARBA" id="ARBA00022832"/>
    </source>
</evidence>
<accession>A0A914BYF4</accession>
<proteinExistence type="inferred from homology"/>
<comment type="catalytic activity">
    <reaction evidence="14">
        <text>17beta-estradiol + NAD(+) = estrone + NADH + H(+)</text>
        <dbReference type="Rhea" id="RHEA:24612"/>
        <dbReference type="ChEBI" id="CHEBI:15378"/>
        <dbReference type="ChEBI" id="CHEBI:16469"/>
        <dbReference type="ChEBI" id="CHEBI:17263"/>
        <dbReference type="ChEBI" id="CHEBI:57540"/>
        <dbReference type="ChEBI" id="CHEBI:57945"/>
        <dbReference type="EC" id="1.1.1.62"/>
    </reaction>
    <physiologicalReaction direction="left-to-right" evidence="14">
        <dbReference type="Rhea" id="RHEA:24613"/>
    </physiologicalReaction>
    <physiologicalReaction direction="right-to-left" evidence="14">
        <dbReference type="Rhea" id="RHEA:24614"/>
    </physiologicalReaction>
</comment>
<dbReference type="SUPFAM" id="SSF51735">
    <property type="entry name" value="NAD(P)-binding Rossmann-fold domains"/>
    <property type="match status" value="1"/>
</dbReference>
<dbReference type="InterPro" id="IPR002347">
    <property type="entry name" value="SDR_fam"/>
</dbReference>
<dbReference type="GO" id="GO:0006633">
    <property type="term" value="P:fatty acid biosynthetic process"/>
    <property type="evidence" value="ECO:0007669"/>
    <property type="project" value="UniProtKB-KW"/>
</dbReference>
<evidence type="ECO:0000256" key="4">
    <source>
        <dbReference type="ARBA" id="ARBA00012456"/>
    </source>
</evidence>
<dbReference type="InterPro" id="IPR036291">
    <property type="entry name" value="NAD(P)-bd_dom_sf"/>
</dbReference>
<comment type="similarity">
    <text evidence="3">Belongs to the short-chain dehydrogenases/reductases (SDR) family.</text>
</comment>
<evidence type="ECO:0000256" key="18">
    <source>
        <dbReference type="ARBA" id="ARBA00065174"/>
    </source>
</evidence>
<evidence type="ECO:0000256" key="2">
    <source>
        <dbReference type="ARBA" id="ARBA00005194"/>
    </source>
</evidence>
<dbReference type="Pfam" id="PF13561">
    <property type="entry name" value="adh_short_C2"/>
    <property type="match status" value="1"/>
</dbReference>
<evidence type="ECO:0000256" key="25">
    <source>
        <dbReference type="ARBA" id="ARBA00083258"/>
    </source>
</evidence>
<evidence type="ECO:0000313" key="28">
    <source>
        <dbReference type="WBParaSite" id="ACRNAN_Path_1284.g5023.t1"/>
    </source>
</evidence>
<keyword evidence="11" id="KW-0496">Mitochondrion</keyword>
<dbReference type="PROSITE" id="PS00061">
    <property type="entry name" value="ADH_SHORT"/>
    <property type="match status" value="1"/>
</dbReference>
<keyword evidence="5" id="KW-0444">Lipid biosynthesis</keyword>
<dbReference type="GO" id="GO:0005759">
    <property type="term" value="C:mitochondrial matrix"/>
    <property type="evidence" value="ECO:0007669"/>
    <property type="project" value="UniProtKB-SubCell"/>
</dbReference>